<protein>
    <submittedName>
        <fullName evidence="1">DUF3299 domain-containing protein</fullName>
    </submittedName>
</protein>
<name>A0ABR9AKX1_9BACT</name>
<evidence type="ECO:0000313" key="1">
    <source>
        <dbReference type="EMBL" id="MBD8488239.1"/>
    </source>
</evidence>
<reference evidence="1 2" key="1">
    <citation type="submission" date="2020-09" db="EMBL/GenBank/DDBJ databases">
        <title>Echinicola sp. CAU 1574 isolated from sand of Sido Beach.</title>
        <authorList>
            <person name="Kim W."/>
        </authorList>
    </citation>
    <scope>NUCLEOTIDE SEQUENCE [LARGE SCALE GENOMIC DNA]</scope>
    <source>
        <strain evidence="1 2">CAU 1574</strain>
    </source>
</reference>
<sequence length="135" mass="15334">MCLAGFTAYSQTRITWDTLKDVKFIDKYSKEVDAYYYFPKFGPSVLELNGKEVVIQGFLLEIDPGEDIFILSANPFAACFFCGGAGPESIIELKVPKDHPRFVMDEIMTFKGKLKLNATDIYQCNYILENATVYQ</sequence>
<organism evidence="1 2">
    <name type="scientific">Echinicola arenosa</name>
    <dbReference type="NCBI Taxonomy" id="2774144"/>
    <lineage>
        <taxon>Bacteria</taxon>
        <taxon>Pseudomonadati</taxon>
        <taxon>Bacteroidota</taxon>
        <taxon>Cytophagia</taxon>
        <taxon>Cytophagales</taxon>
        <taxon>Cyclobacteriaceae</taxon>
        <taxon>Echinicola</taxon>
    </lineage>
</organism>
<dbReference type="Proteomes" id="UP000647133">
    <property type="component" value="Unassembled WGS sequence"/>
</dbReference>
<keyword evidence="2" id="KW-1185">Reference proteome</keyword>
<proteinExistence type="predicted"/>
<accession>A0ABR9AKX1</accession>
<comment type="caution">
    <text evidence="1">The sequence shown here is derived from an EMBL/GenBank/DDBJ whole genome shotgun (WGS) entry which is preliminary data.</text>
</comment>
<gene>
    <name evidence="1" type="ORF">IFO69_05730</name>
</gene>
<evidence type="ECO:0000313" key="2">
    <source>
        <dbReference type="Proteomes" id="UP000647133"/>
    </source>
</evidence>
<dbReference type="EMBL" id="JACYTQ010000002">
    <property type="protein sequence ID" value="MBD8488239.1"/>
    <property type="molecule type" value="Genomic_DNA"/>
</dbReference>
<dbReference type="Gene3D" id="2.40.50.870">
    <property type="entry name" value="Protein of unknown function (DUF3299)"/>
    <property type="match status" value="1"/>
</dbReference>